<dbReference type="CDD" id="cd08497">
    <property type="entry name" value="MbnE-like"/>
    <property type="match status" value="1"/>
</dbReference>
<dbReference type="AlphaFoldDB" id="A0A2N5ZGD4"/>
<dbReference type="InterPro" id="IPR000914">
    <property type="entry name" value="SBP_5_dom"/>
</dbReference>
<evidence type="ECO:0000256" key="1">
    <source>
        <dbReference type="ARBA" id="ARBA00022729"/>
    </source>
</evidence>
<keyword evidence="1" id="KW-0732">Signal</keyword>
<dbReference type="InterPro" id="IPR039424">
    <property type="entry name" value="SBP_5"/>
</dbReference>
<feature type="region of interest" description="Disordered" evidence="2">
    <location>
        <begin position="35"/>
        <end position="62"/>
    </location>
</feature>
<comment type="caution">
    <text evidence="4">The sequence shown here is derived from an EMBL/GenBank/DDBJ whole genome shotgun (WGS) entry which is preliminary data.</text>
</comment>
<dbReference type="SUPFAM" id="SSF53850">
    <property type="entry name" value="Periplasmic binding protein-like II"/>
    <property type="match status" value="1"/>
</dbReference>
<dbReference type="Gene3D" id="3.10.105.10">
    <property type="entry name" value="Dipeptide-binding Protein, Domain 3"/>
    <property type="match status" value="1"/>
</dbReference>
<reference evidence="4 5" key="1">
    <citation type="submission" date="2017-11" db="EMBL/GenBank/DDBJ databases">
        <title>Genome-resolved metagenomics identifies genetic mobility, metabolic interactions, and unexpected diversity in perchlorate-reducing communities.</title>
        <authorList>
            <person name="Barnum T.P."/>
            <person name="Figueroa I.A."/>
            <person name="Carlstrom C.I."/>
            <person name="Lucas L.N."/>
            <person name="Engelbrektson A.L."/>
            <person name="Coates J.D."/>
        </authorList>
    </citation>
    <scope>NUCLEOTIDE SEQUENCE [LARGE SCALE GENOMIC DNA]</scope>
    <source>
        <strain evidence="4">BM706</strain>
    </source>
</reference>
<name>A0A2N5ZGD4_MUIH1</name>
<dbReference type="GO" id="GO:0030288">
    <property type="term" value="C:outer membrane-bounded periplasmic space"/>
    <property type="evidence" value="ECO:0007669"/>
    <property type="project" value="TreeGrafter"/>
</dbReference>
<organism evidence="4 5">
    <name type="scientific">Muiribacterium halophilum</name>
    <dbReference type="NCBI Taxonomy" id="2053465"/>
    <lineage>
        <taxon>Bacteria</taxon>
        <taxon>Candidatus Muiribacteriota</taxon>
        <taxon>Candidatus Muiribacteriia</taxon>
        <taxon>Candidatus Muiribacteriales</taxon>
        <taxon>Candidatus Muiribacteriaceae</taxon>
        <taxon>Candidatus Muiribacterium</taxon>
    </lineage>
</organism>
<evidence type="ECO:0000259" key="3">
    <source>
        <dbReference type="Pfam" id="PF00496"/>
    </source>
</evidence>
<dbReference type="GO" id="GO:1904680">
    <property type="term" value="F:peptide transmembrane transporter activity"/>
    <property type="evidence" value="ECO:0007669"/>
    <property type="project" value="TreeGrafter"/>
</dbReference>
<proteinExistence type="predicted"/>
<feature type="compositionally biased region" description="Basic and acidic residues" evidence="2">
    <location>
        <begin position="46"/>
        <end position="62"/>
    </location>
</feature>
<dbReference type="Pfam" id="PF00496">
    <property type="entry name" value="SBP_bac_5"/>
    <property type="match status" value="1"/>
</dbReference>
<dbReference type="GO" id="GO:0042884">
    <property type="term" value="P:microcin transport"/>
    <property type="evidence" value="ECO:0007669"/>
    <property type="project" value="TreeGrafter"/>
</dbReference>
<dbReference type="PROSITE" id="PS51257">
    <property type="entry name" value="PROKAR_LIPOPROTEIN"/>
    <property type="match status" value="1"/>
</dbReference>
<dbReference type="EMBL" id="PKTG01000083">
    <property type="protein sequence ID" value="PLX17709.1"/>
    <property type="molecule type" value="Genomic_DNA"/>
</dbReference>
<dbReference type="Gene3D" id="3.40.190.10">
    <property type="entry name" value="Periplasmic binding protein-like II"/>
    <property type="match status" value="1"/>
</dbReference>
<dbReference type="PANTHER" id="PTHR30290">
    <property type="entry name" value="PERIPLASMIC BINDING COMPONENT OF ABC TRANSPORTER"/>
    <property type="match status" value="1"/>
</dbReference>
<protein>
    <recommendedName>
        <fullName evidence="3">Solute-binding protein family 5 domain-containing protein</fullName>
    </recommendedName>
</protein>
<evidence type="ECO:0000256" key="2">
    <source>
        <dbReference type="SAM" id="MobiDB-lite"/>
    </source>
</evidence>
<evidence type="ECO:0000313" key="5">
    <source>
        <dbReference type="Proteomes" id="UP000234857"/>
    </source>
</evidence>
<dbReference type="Proteomes" id="UP000234857">
    <property type="component" value="Unassembled WGS sequence"/>
</dbReference>
<gene>
    <name evidence="4" type="ORF">C0601_06670</name>
</gene>
<feature type="compositionally biased region" description="Polar residues" evidence="2">
    <location>
        <begin position="36"/>
        <end position="45"/>
    </location>
</feature>
<dbReference type="PANTHER" id="PTHR30290:SF64">
    <property type="entry name" value="ABC TRANSPORTER PERIPLASMIC BINDING PROTEIN"/>
    <property type="match status" value="1"/>
</dbReference>
<feature type="domain" description="Solute-binding protein family 5" evidence="3">
    <location>
        <begin position="162"/>
        <end position="546"/>
    </location>
</feature>
<dbReference type="GO" id="GO:0015833">
    <property type="term" value="P:peptide transport"/>
    <property type="evidence" value="ECO:0007669"/>
    <property type="project" value="TreeGrafter"/>
</dbReference>
<sequence length="668" mass="77391">MGAKMKKTVLLISIAIFILVIAGCGGETEKAKNEFTKNQNAVSQASEEKAQSEKNEEGRDPRCSIVIKEGTLDELMAKYGPKDMSENDIDNIVNGIKWESPEDIPQLGSEYAKKGGTFTYGMTSYPATLRTQGENSNTVFISTLEGFMFESMTGLHPVTLKTIPALADKWSVGDDKMTYYFHVNPDAKWQDGKPVRAFDYVATWDLLTSDALKEPFSQQYWKKFERPVALTENIVMVKAKALEWRLFMSAGGMSIMPEHKIGRITAEEYMTKYQNEMLMGSGPYMFEKAKTNEFIILKRNPDWWGDKEKINKGLYNFNELKFVFYTEASILLEMFKKGVIDIYQVGIARQWHQELTPDKMESIQKNHIIRQRIFTNAPNGLSGYAFNLREKPFNDKRVRMAIIHLFNREKLMEKLFFNEYKYMKSYFPNSIYENPNNKLMKYDRDKAIELLEEAGYYQDSINEDGYITDEDGKVFEISINVIGDDTRVETIFQEELKSVGIKLNLNKVTWPTHLKDLHERNFKMISAGYGGMLFPNPEGSYHSKYADMDNTNNLWGFKNARVDELSTAYNTEFDLDKRIEMVKEIDGILYNEQMTALRWYSNNVRLMFWNKFGMPEFVLSRYSSSPESSAITYWWYDESKNKALDKAISTGGSLPPMPTEVRYWEKYK</sequence>
<accession>A0A2N5ZGD4</accession>
<evidence type="ECO:0000313" key="4">
    <source>
        <dbReference type="EMBL" id="PLX17709.1"/>
    </source>
</evidence>